<reference evidence="2 3" key="1">
    <citation type="submission" date="2019-07" db="EMBL/GenBank/DDBJ databases">
        <title>Complete Genome Sequence of Leptotrichia hofstadii Strain JCM16775.</title>
        <authorList>
            <person name="Watanabe S."/>
            <person name="Cui L."/>
        </authorList>
    </citation>
    <scope>NUCLEOTIDE SEQUENCE [LARGE SCALE GENOMIC DNA]</scope>
    <source>
        <strain evidence="2 3">JCM16775</strain>
    </source>
</reference>
<dbReference type="KEGG" id="lhf:JCM16775_1710"/>
<accession>A0A510JI57</accession>
<evidence type="ECO:0008006" key="4">
    <source>
        <dbReference type="Google" id="ProtNLM"/>
    </source>
</evidence>
<dbReference type="AlphaFoldDB" id="A0A510JI57"/>
<evidence type="ECO:0000313" key="3">
    <source>
        <dbReference type="Proteomes" id="UP000321892"/>
    </source>
</evidence>
<dbReference type="RefSeq" id="WP_026745964.1">
    <property type="nucleotide sequence ID" value="NZ_AP019823.1"/>
</dbReference>
<dbReference type="NCBIfam" id="NF033894">
    <property type="entry name" value="Eex_IncN"/>
    <property type="match status" value="1"/>
</dbReference>
<proteinExistence type="predicted"/>
<evidence type="ECO:0000313" key="2">
    <source>
        <dbReference type="EMBL" id="BBM38999.1"/>
    </source>
</evidence>
<organism evidence="2 3">
    <name type="scientific">Leptotrichia hofstadii</name>
    <dbReference type="NCBI Taxonomy" id="157688"/>
    <lineage>
        <taxon>Bacteria</taxon>
        <taxon>Fusobacteriati</taxon>
        <taxon>Fusobacteriota</taxon>
        <taxon>Fusobacteriia</taxon>
        <taxon>Fusobacteriales</taxon>
        <taxon>Leptotrichiaceae</taxon>
        <taxon>Leptotrichia</taxon>
    </lineage>
</organism>
<gene>
    <name evidence="2" type="ORF">JCM16775_1710</name>
</gene>
<dbReference type="OrthoDB" id="82221at2"/>
<evidence type="ECO:0000256" key="1">
    <source>
        <dbReference type="SAM" id="SignalP"/>
    </source>
</evidence>
<dbReference type="PROSITE" id="PS51257">
    <property type="entry name" value="PROKAR_LIPOPROTEIN"/>
    <property type="match status" value="1"/>
</dbReference>
<protein>
    <recommendedName>
        <fullName evidence="4">Lipoprotein</fullName>
    </recommendedName>
</protein>
<sequence length="211" mass="24088">MKKMKFLMAVMISAVIFTACGNKYSVDNLKKNDKLLKETAQKCKIKRNEKICINVDKVQAEKAQEWWNKTKPEITKKVDKIAKDLMAGNLMSSMEFVPEKLWEWEAKHASTTPQKAKETTLQILKEAVKQIKFEKVEYKVENAKYGQTSAGRNYAIIPTKSIVSAEGNQAEINQKSLVFEDGDKLYVVNIDEKNKAILKEMYSDLADVKAE</sequence>
<feature type="signal peptide" evidence="1">
    <location>
        <begin position="1"/>
        <end position="19"/>
    </location>
</feature>
<feature type="chain" id="PRO_5021748332" description="Lipoprotein" evidence="1">
    <location>
        <begin position="20"/>
        <end position="211"/>
    </location>
</feature>
<dbReference type="InterPro" id="IPR047937">
    <property type="entry name" value="Eex_IncN-like"/>
</dbReference>
<dbReference type="EMBL" id="AP019823">
    <property type="protein sequence ID" value="BBM38999.1"/>
    <property type="molecule type" value="Genomic_DNA"/>
</dbReference>
<keyword evidence="3" id="KW-1185">Reference proteome</keyword>
<keyword evidence="1" id="KW-0732">Signal</keyword>
<name>A0A510JI57_9FUSO</name>
<dbReference type="Proteomes" id="UP000321892">
    <property type="component" value="Chromosome"/>
</dbReference>